<feature type="region of interest" description="Disordered" evidence="1">
    <location>
        <begin position="354"/>
        <end position="379"/>
    </location>
</feature>
<feature type="chain" id="PRO_5045049501" description="LysM domain-containing protein" evidence="2">
    <location>
        <begin position="19"/>
        <end position="1092"/>
    </location>
</feature>
<evidence type="ECO:0000256" key="1">
    <source>
        <dbReference type="SAM" id="MobiDB-lite"/>
    </source>
</evidence>
<feature type="signal peptide" evidence="2">
    <location>
        <begin position="1"/>
        <end position="18"/>
    </location>
</feature>
<feature type="compositionally biased region" description="Low complexity" evidence="1">
    <location>
        <begin position="681"/>
        <end position="701"/>
    </location>
</feature>
<dbReference type="InterPro" id="IPR057230">
    <property type="entry name" value="DUF7908"/>
</dbReference>
<feature type="compositionally biased region" description="Low complexity" evidence="1">
    <location>
        <begin position="714"/>
        <end position="726"/>
    </location>
</feature>
<protein>
    <recommendedName>
        <fullName evidence="3">LysM domain-containing protein</fullName>
    </recommendedName>
</protein>
<keyword evidence="5" id="KW-1185">Reference proteome</keyword>
<dbReference type="CDD" id="cd00118">
    <property type="entry name" value="LysM"/>
    <property type="match status" value="1"/>
</dbReference>
<dbReference type="InterPro" id="IPR036779">
    <property type="entry name" value="LysM_dom_sf"/>
</dbReference>
<gene>
    <name evidence="4" type="ORF">PVAG01_00782</name>
</gene>
<accession>A0ABR4PV73</accession>
<name>A0ABR4PV73_9HELO</name>
<feature type="region of interest" description="Disordered" evidence="1">
    <location>
        <begin position="677"/>
        <end position="701"/>
    </location>
</feature>
<evidence type="ECO:0000259" key="3">
    <source>
        <dbReference type="PROSITE" id="PS51782"/>
    </source>
</evidence>
<keyword evidence="2" id="KW-0732">Signal</keyword>
<feature type="region of interest" description="Disordered" evidence="1">
    <location>
        <begin position="707"/>
        <end position="726"/>
    </location>
</feature>
<evidence type="ECO:0000313" key="4">
    <source>
        <dbReference type="EMBL" id="KAL3427273.1"/>
    </source>
</evidence>
<proteinExistence type="predicted"/>
<comment type="caution">
    <text evidence="4">The sequence shown here is derived from an EMBL/GenBank/DDBJ whole genome shotgun (WGS) entry which is preliminary data.</text>
</comment>
<sequence length="1092" mass="115937">MTLINFLFLFLWSIVALSHSLGGNADTHSCVVFTIVEYVSIINTYIISNTSLSLDQTSTLEIKNAPTFLALTFTSTATITSSPQSEPTTEVAALATSTGYISDLEAATACVELGCSTEATSIGIEHLSQSDRVSGFGPLLEPTIASGLGIENYSSKTLTVTGFPTQTSVETSTPYPSSARLQNQIILSIRSLSPASVQKRVEAYVQSDGQVTSDCSQAAQLTLSDGRLYNSNFDPTVFYYAPPESDRAPFTARSLETIPSRSSVLGFSVDSQRQLHWNLNFTSPIEVLFALDNTDSLIAVFNGYLPPQSVSITLQASLVDEACPSASASSTLPTSNQLSATDLAGPTLIARESRSSAQQSTIQTGDTFPPTTTSGSSLGSDFIASTTPTFSSSIPRTSCPATCFKLAVSSPDLSTKYLYSQYQSDDEFLSFTSNYTLGQVFSLGVIEVPSLTTVLGAAATPQSNNLQFTMIDPNGNTVVMYAEQDQIDAGNQQVWFATKDIFDDREFLPIIGSVHTSDCTLDLSLLFNGADALEDCSALTDENPEDPVLDPTIYLLLRDNDIGCTRVELQMVQDSCSDFPLPISSAAPKSSVVSISTSLTIPSPPTSSGLSTITIPEVSTAPVMMASDVPALSVSSFVAISSTNAPESLQSTTAYSSAEATLVATISLSSRSPAGLTTYLPESSPGSSATTPSSTSSLILPNTSQANSEFNTQASPSSASSLTSPITSSTTTLTTSLSSSFPAQGIPSATSSVNTIRTPEVSSAIVSSTLVPTSDIQTPAQTTASSFVVPSSTSCKVPPPTYAPASSNFECCRWYIVEPGEDCAVVELKNNVSDAQFRELNPGIDENCFNLYSGIAYCVQLGSEDSTSPLISSTVAAPSATAFEITPIVDGGPLCTESSELVNGGFEDSLVEVVPWSLVSDDYIFPFLVSGEAYVHERGNALLVYKAEPQNIISWSLVQSTTPCERFSYILTFWIRSSGERNPTACPISVCFGEDCESVTEIRDYDYTYRQYQISSGIFNNLDAEGMDVSIQSPGCGQFILLDDISLDITGLQPPAQVIPPTIDCSGGTDAILCEEIAGCYWGSYYERCFPE</sequence>
<reference evidence="4 5" key="1">
    <citation type="submission" date="2024-06" db="EMBL/GenBank/DDBJ databases">
        <title>Complete genome of Phlyctema vagabunda strain 19-DSS-EL-015.</title>
        <authorList>
            <person name="Fiorenzani C."/>
        </authorList>
    </citation>
    <scope>NUCLEOTIDE SEQUENCE [LARGE SCALE GENOMIC DNA]</scope>
    <source>
        <strain evidence="4 5">19-DSS-EL-015</strain>
    </source>
</reference>
<organism evidence="4 5">
    <name type="scientific">Phlyctema vagabunda</name>
    <dbReference type="NCBI Taxonomy" id="108571"/>
    <lineage>
        <taxon>Eukaryota</taxon>
        <taxon>Fungi</taxon>
        <taxon>Dikarya</taxon>
        <taxon>Ascomycota</taxon>
        <taxon>Pezizomycotina</taxon>
        <taxon>Leotiomycetes</taxon>
        <taxon>Helotiales</taxon>
        <taxon>Dermateaceae</taxon>
        <taxon>Phlyctema</taxon>
    </lineage>
</organism>
<evidence type="ECO:0000313" key="5">
    <source>
        <dbReference type="Proteomes" id="UP001629113"/>
    </source>
</evidence>
<evidence type="ECO:0000256" key="2">
    <source>
        <dbReference type="SAM" id="SignalP"/>
    </source>
</evidence>
<dbReference type="Proteomes" id="UP001629113">
    <property type="component" value="Unassembled WGS sequence"/>
</dbReference>
<feature type="domain" description="LysM" evidence="3">
    <location>
        <begin position="813"/>
        <end position="859"/>
    </location>
</feature>
<dbReference type="Gene3D" id="3.10.350.10">
    <property type="entry name" value="LysM domain"/>
    <property type="match status" value="1"/>
</dbReference>
<dbReference type="EMBL" id="JBFCZG010000001">
    <property type="protein sequence ID" value="KAL3427273.1"/>
    <property type="molecule type" value="Genomic_DNA"/>
</dbReference>
<feature type="compositionally biased region" description="Low complexity" evidence="1">
    <location>
        <begin position="364"/>
        <end position="379"/>
    </location>
</feature>
<dbReference type="InterPro" id="IPR018392">
    <property type="entry name" value="LysM"/>
</dbReference>
<dbReference type="Pfam" id="PF25485">
    <property type="entry name" value="DUF7908"/>
    <property type="match status" value="1"/>
</dbReference>
<dbReference type="PROSITE" id="PS51782">
    <property type="entry name" value="LYSM"/>
    <property type="match status" value="1"/>
</dbReference>